<dbReference type="SUPFAM" id="SSF52540">
    <property type="entry name" value="P-loop containing nucleoside triphosphate hydrolases"/>
    <property type="match status" value="1"/>
</dbReference>
<sequence length="275" mass="30707">MVSAQPAGFGHDTRHELIRFENVSKTFELSDRTVRAVENVNLSVARGEFVVLVGPSGCGKSTLLNMAAGLFHPTSGEVYYNGSLVDGYNLKTGYMTQNDHLLPWRDVVGNISTPLEIRGLARGTREARVEQLIDLVGLQGFERSYPSQLSGGMRKRTALARLLAYDPETLLLDEPFAALDAQLRLNMQIELLRISRSLNKTILFVTHDLDEAVALSDRSVVFSPRPGHIRHIADTPLPRDRNLTTLRHDPLYTRMTAELWDLIMPTLQETRGEAS</sequence>
<evidence type="ECO:0000313" key="7">
    <source>
        <dbReference type="Proteomes" id="UP000006786"/>
    </source>
</evidence>
<dbReference type="GO" id="GO:0005524">
    <property type="term" value="F:ATP binding"/>
    <property type="evidence" value="ECO:0007669"/>
    <property type="project" value="UniProtKB-KW"/>
</dbReference>
<dbReference type="InterPro" id="IPR027417">
    <property type="entry name" value="P-loop_NTPase"/>
</dbReference>
<evidence type="ECO:0000313" key="6">
    <source>
        <dbReference type="EMBL" id="EKF19987.1"/>
    </source>
</evidence>
<keyword evidence="3" id="KW-0547">Nucleotide-binding</keyword>
<evidence type="ECO:0000259" key="5">
    <source>
        <dbReference type="PROSITE" id="PS50893"/>
    </source>
</evidence>
<dbReference type="CDD" id="cd03293">
    <property type="entry name" value="ABC_NrtD_SsuB_transporters"/>
    <property type="match status" value="1"/>
</dbReference>
<evidence type="ECO:0000256" key="1">
    <source>
        <dbReference type="ARBA" id="ARBA00005417"/>
    </source>
</evidence>
<dbReference type="GO" id="GO:0016887">
    <property type="term" value="F:ATP hydrolysis activity"/>
    <property type="evidence" value="ECO:0007669"/>
    <property type="project" value="InterPro"/>
</dbReference>
<dbReference type="Gene3D" id="3.40.50.300">
    <property type="entry name" value="P-loop containing nucleotide triphosphate hydrolases"/>
    <property type="match status" value="1"/>
</dbReference>
<dbReference type="eggNOG" id="COG1116">
    <property type="taxonomic scope" value="Bacteria"/>
</dbReference>
<evidence type="ECO:0000256" key="4">
    <source>
        <dbReference type="ARBA" id="ARBA00022840"/>
    </source>
</evidence>
<dbReference type="Pfam" id="PF00005">
    <property type="entry name" value="ABC_tran"/>
    <property type="match status" value="1"/>
</dbReference>
<dbReference type="PANTHER" id="PTHR42788">
    <property type="entry name" value="TAURINE IMPORT ATP-BINDING PROTEIN-RELATED"/>
    <property type="match status" value="1"/>
</dbReference>
<dbReference type="PROSITE" id="PS50893">
    <property type="entry name" value="ABC_TRANSPORTER_2"/>
    <property type="match status" value="1"/>
</dbReference>
<organism evidence="6 7">
    <name type="scientific">Nitratireductor pacificus pht-3B</name>
    <dbReference type="NCBI Taxonomy" id="391937"/>
    <lineage>
        <taxon>Bacteria</taxon>
        <taxon>Pseudomonadati</taxon>
        <taxon>Pseudomonadota</taxon>
        <taxon>Alphaproteobacteria</taxon>
        <taxon>Hyphomicrobiales</taxon>
        <taxon>Phyllobacteriaceae</taxon>
        <taxon>Nitratireductor</taxon>
    </lineage>
</organism>
<dbReference type="Proteomes" id="UP000006786">
    <property type="component" value="Unassembled WGS sequence"/>
</dbReference>
<feature type="domain" description="ABC transporter" evidence="5">
    <location>
        <begin position="18"/>
        <end position="249"/>
    </location>
</feature>
<name>K2MRK6_9HYPH</name>
<dbReference type="PATRIC" id="fig|391937.3.peg.892"/>
<accession>K2MRK6</accession>
<protein>
    <submittedName>
        <fullName evidence="6">ABC transporter</fullName>
    </submittedName>
</protein>
<keyword evidence="4" id="KW-0067">ATP-binding</keyword>
<dbReference type="SMART" id="SM00382">
    <property type="entry name" value="AAA"/>
    <property type="match status" value="1"/>
</dbReference>
<keyword evidence="2" id="KW-0813">Transport</keyword>
<comment type="caution">
    <text evidence="6">The sequence shown here is derived from an EMBL/GenBank/DDBJ whole genome shotgun (WGS) entry which is preliminary data.</text>
</comment>
<dbReference type="AlphaFoldDB" id="K2MRK6"/>
<dbReference type="EMBL" id="AMRM01000004">
    <property type="protein sequence ID" value="EKF19987.1"/>
    <property type="molecule type" value="Genomic_DNA"/>
</dbReference>
<proteinExistence type="inferred from homology"/>
<gene>
    <name evidence="6" type="ORF">NA2_04326</name>
</gene>
<keyword evidence="7" id="KW-1185">Reference proteome</keyword>
<dbReference type="InterPro" id="IPR050166">
    <property type="entry name" value="ABC_transporter_ATP-bind"/>
</dbReference>
<comment type="similarity">
    <text evidence="1">Belongs to the ABC transporter superfamily.</text>
</comment>
<dbReference type="STRING" id="391937.NA2_04326"/>
<dbReference type="PANTHER" id="PTHR42788:SF13">
    <property type="entry name" value="ALIPHATIC SULFONATES IMPORT ATP-BINDING PROTEIN SSUB"/>
    <property type="match status" value="1"/>
</dbReference>
<dbReference type="InterPro" id="IPR003439">
    <property type="entry name" value="ABC_transporter-like_ATP-bd"/>
</dbReference>
<reference evidence="6 7" key="1">
    <citation type="journal article" date="2012" name="J. Bacteriol.">
        <title>Genome Sequence of Nitratireductor pacificus Type Strain pht-3B.</title>
        <authorList>
            <person name="Lai Q."/>
            <person name="Li G."/>
            <person name="Shao Z."/>
        </authorList>
    </citation>
    <scope>NUCLEOTIDE SEQUENCE [LARGE SCALE GENOMIC DNA]</scope>
    <source>
        <strain evidence="7">pht-3B</strain>
    </source>
</reference>
<dbReference type="InterPro" id="IPR003593">
    <property type="entry name" value="AAA+_ATPase"/>
</dbReference>
<evidence type="ECO:0000256" key="2">
    <source>
        <dbReference type="ARBA" id="ARBA00022448"/>
    </source>
</evidence>
<evidence type="ECO:0000256" key="3">
    <source>
        <dbReference type="ARBA" id="ARBA00022741"/>
    </source>
</evidence>